<gene>
    <name evidence="2" type="primary">ytzI</name>
    <name evidence="2" type="ORF">KKI46_05310</name>
</gene>
<organism evidence="2 3">
    <name type="scientific">Exiguobacterium acetylicum</name>
    <name type="common">Brevibacterium acetylicum</name>
    <dbReference type="NCBI Taxonomy" id="41170"/>
    <lineage>
        <taxon>Bacteria</taxon>
        <taxon>Bacillati</taxon>
        <taxon>Bacillota</taxon>
        <taxon>Bacilli</taxon>
        <taxon>Bacillales</taxon>
        <taxon>Bacillales Family XII. Incertae Sedis</taxon>
        <taxon>Exiguobacterium</taxon>
    </lineage>
</organism>
<name>A0ABX8GCA2_EXIAC</name>
<dbReference type="EMBL" id="CP075897">
    <property type="protein sequence ID" value="QWB31071.1"/>
    <property type="molecule type" value="Genomic_DNA"/>
</dbReference>
<reference evidence="2 3" key="1">
    <citation type="submission" date="2021-05" db="EMBL/GenBank/DDBJ databases">
        <title>Biocontrol using Exiguobacterium acetylicum SI17 against litchi downy blight caused by Peronophythora litchii.</title>
        <authorList>
            <person name="Zheng L."/>
        </authorList>
    </citation>
    <scope>NUCLEOTIDE SEQUENCE [LARGE SCALE GENOMIC DNA]</scope>
    <source>
        <strain evidence="2 3">SI17</strain>
    </source>
</reference>
<feature type="transmembrane region" description="Helical" evidence="1">
    <location>
        <begin position="6"/>
        <end position="23"/>
    </location>
</feature>
<dbReference type="GeneID" id="90839124"/>
<evidence type="ECO:0000313" key="3">
    <source>
        <dbReference type="Proteomes" id="UP000679498"/>
    </source>
</evidence>
<keyword evidence="1" id="KW-0472">Membrane</keyword>
<dbReference type="RefSeq" id="WP_143404442.1">
    <property type="nucleotide sequence ID" value="NZ_CP075897.1"/>
</dbReference>
<keyword evidence="3" id="KW-1185">Reference proteome</keyword>
<keyword evidence="1" id="KW-0812">Transmembrane</keyword>
<sequence length="57" mass="6693">MWLYVVSILIIVFVLVASIIVISKGYGYKGNKDDIEIDYDEINRKLRHEKDDDSFNK</sequence>
<keyword evidence="1" id="KW-1133">Transmembrane helix</keyword>
<dbReference type="Proteomes" id="UP000679498">
    <property type="component" value="Chromosome"/>
</dbReference>
<protein>
    <submittedName>
        <fullName evidence="2">YtzI protein</fullName>
    </submittedName>
</protein>
<accession>A0ABX8GCA2</accession>
<evidence type="ECO:0000256" key="1">
    <source>
        <dbReference type="SAM" id="Phobius"/>
    </source>
</evidence>
<proteinExistence type="predicted"/>
<evidence type="ECO:0000313" key="2">
    <source>
        <dbReference type="EMBL" id="QWB31071.1"/>
    </source>
</evidence>